<dbReference type="AlphaFoldDB" id="A0A4U5UMA2"/>
<dbReference type="EMBL" id="CM014086">
    <property type="protein sequence ID" value="TKS75889.1"/>
    <property type="molecule type" value="Genomic_DNA"/>
</dbReference>
<evidence type="ECO:0000313" key="3">
    <source>
        <dbReference type="Proteomes" id="UP000298787"/>
    </source>
</evidence>
<feature type="region of interest" description="Disordered" evidence="1">
    <location>
        <begin position="269"/>
        <end position="300"/>
    </location>
</feature>
<feature type="compositionally biased region" description="Polar residues" evidence="1">
    <location>
        <begin position="356"/>
        <end position="366"/>
    </location>
</feature>
<dbReference type="Proteomes" id="UP000298787">
    <property type="component" value="Chromosome 9"/>
</dbReference>
<sequence length="400" mass="43168">MARDTVMYAISSDNDNQDNNYTKPSSSITVTYHLNNQALKRKRGGEERKDPGLGVYLPSVSQRRSRLAALIKVCLLGCGYIKGLAPSYAAGHKLQLPQEASSSYSSSYGANPASTATWDMPSSGGSTPVVSGSVAGSKTVSNSAHTQNAPRRDYPVTLNPVRGSNQQHLLTALTSLLQHIQDVLAALLQAQHRQVLLNPPLPKLSLSLQLLLLDIAWAVAPPSLGGTRPTARRFANKPASKPLGSSNVGPPGSRPEFQAALATMNLRRRSKAYQPAPPGVEVSKGRYSTSERQPSYPGRRRGHVFPYDYMFLTGQYPQGTITHSSSSFEQGMDHWQDAHYIRYHYPASPGIPEVKQPSQPVKQSIDGNYGSGGAPEQNQPSGPVGPQAYSWRNPGGQSTL</sequence>
<feature type="compositionally biased region" description="Polar residues" evidence="1">
    <location>
        <begin position="138"/>
        <end position="149"/>
    </location>
</feature>
<reference evidence="2 3" key="1">
    <citation type="submission" date="2019-01" db="EMBL/GenBank/DDBJ databases">
        <title>Genome Assembly of Collichthys lucidus.</title>
        <authorList>
            <person name="Cai M."/>
            <person name="Xiao S."/>
        </authorList>
    </citation>
    <scope>NUCLEOTIDE SEQUENCE [LARGE SCALE GENOMIC DNA]</scope>
    <source>
        <strain evidence="2">JT15FE1705JMU</strain>
        <tissue evidence="2">Muscle</tissue>
    </source>
</reference>
<feature type="compositionally biased region" description="Low complexity" evidence="1">
    <location>
        <begin position="122"/>
        <end position="137"/>
    </location>
</feature>
<feature type="region of interest" description="Disordered" evidence="1">
    <location>
        <begin position="119"/>
        <end position="154"/>
    </location>
</feature>
<name>A0A4U5UMA2_COLLU</name>
<protein>
    <submittedName>
        <fullName evidence="2">Uncharacterized protein</fullName>
    </submittedName>
</protein>
<keyword evidence="3" id="KW-1185">Reference proteome</keyword>
<accession>A0A4U5UMA2</accession>
<organism evidence="2 3">
    <name type="scientific">Collichthys lucidus</name>
    <name type="common">Big head croaker</name>
    <name type="synonym">Sciaena lucida</name>
    <dbReference type="NCBI Taxonomy" id="240159"/>
    <lineage>
        <taxon>Eukaryota</taxon>
        <taxon>Metazoa</taxon>
        <taxon>Chordata</taxon>
        <taxon>Craniata</taxon>
        <taxon>Vertebrata</taxon>
        <taxon>Euteleostomi</taxon>
        <taxon>Actinopterygii</taxon>
        <taxon>Neopterygii</taxon>
        <taxon>Teleostei</taxon>
        <taxon>Neoteleostei</taxon>
        <taxon>Acanthomorphata</taxon>
        <taxon>Eupercaria</taxon>
        <taxon>Sciaenidae</taxon>
        <taxon>Collichthys</taxon>
    </lineage>
</organism>
<feature type="region of interest" description="Disordered" evidence="1">
    <location>
        <begin position="349"/>
        <end position="400"/>
    </location>
</feature>
<feature type="region of interest" description="Disordered" evidence="1">
    <location>
        <begin position="226"/>
        <end position="254"/>
    </location>
</feature>
<evidence type="ECO:0000256" key="1">
    <source>
        <dbReference type="SAM" id="MobiDB-lite"/>
    </source>
</evidence>
<proteinExistence type="predicted"/>
<evidence type="ECO:0000313" key="2">
    <source>
        <dbReference type="EMBL" id="TKS75889.1"/>
    </source>
</evidence>
<gene>
    <name evidence="2" type="ORF">D9C73_009950</name>
</gene>